<protein>
    <submittedName>
        <fullName evidence="1">DUF1365 domain-containing protein</fullName>
    </submittedName>
</protein>
<dbReference type="AlphaFoldDB" id="A0AAD0ADU4"/>
<dbReference type="PANTHER" id="PTHR33973">
    <property type="entry name" value="OS07G0153300 PROTEIN"/>
    <property type="match status" value="1"/>
</dbReference>
<organism evidence="1">
    <name type="scientific">Faucicola osloensis</name>
    <name type="common">Moraxella osloensis</name>
    <dbReference type="NCBI Taxonomy" id="34062"/>
    <lineage>
        <taxon>Bacteria</taxon>
        <taxon>Pseudomonadati</taxon>
        <taxon>Pseudomonadota</taxon>
        <taxon>Gammaproteobacteria</taxon>
        <taxon>Moraxellales</taxon>
        <taxon>Moraxellaceae</taxon>
        <taxon>Faucicola</taxon>
    </lineage>
</organism>
<dbReference type="PANTHER" id="PTHR33973:SF4">
    <property type="entry name" value="OS07G0153300 PROTEIN"/>
    <property type="match status" value="1"/>
</dbReference>
<dbReference type="Pfam" id="PF07103">
    <property type="entry name" value="DUF1365"/>
    <property type="match status" value="1"/>
</dbReference>
<dbReference type="InterPro" id="IPR010775">
    <property type="entry name" value="DUF1365"/>
</dbReference>
<gene>
    <name evidence="1" type="ORF">YHS_05830</name>
</gene>
<reference evidence="1" key="1">
    <citation type="submission" date="2017-11" db="EMBL/GenBank/DDBJ databases">
        <title>Complete Genome Sequence from Moraxella oslensis YHS isolated from human skin.</title>
        <authorList>
            <person name="Lee K."/>
            <person name="Lim J.Y."/>
            <person name="Hwang I."/>
        </authorList>
    </citation>
    <scope>NUCLEOTIDE SEQUENCE</scope>
    <source>
        <strain evidence="1">YHS</strain>
    </source>
</reference>
<proteinExistence type="predicted"/>
<accession>A0AAD0ADU4</accession>
<sequence>MTFAHQILQGMTWHARQLPTPHEFHYPYRFWAVNLTQLADNPLPNVNMSASHVPTWLPQWLKKKWLKKSLQQSLTLPLLSQHHWALYQFHQADYFAINRLDPSLDNCLTASVGQPAPLASLLVKAQQIWQQLTGSQPTGEVVALVVLRNMGWYFSPVNFYIGFDENHQPSHFLAEVSNTPWNKRHYYGFLLTGEKTLYQHDKGFHVSPFNPINQQYHWRVEIHPKRYASANDNPEQNGFDVVIDIGLTDRRGKVFNAGVSLKGVQLDEASVITAIKRRPWMSATSLLQIYWQAFKLYVLKRVPYQAYNQRLPQ</sequence>
<evidence type="ECO:0000313" key="1">
    <source>
        <dbReference type="EMBL" id="ATQ83381.1"/>
    </source>
</evidence>
<name>A0AAD0ADU4_FAUOS</name>
<dbReference type="EMBL" id="CP024176">
    <property type="protein sequence ID" value="ATQ83381.1"/>
    <property type="molecule type" value="Genomic_DNA"/>
</dbReference>